<keyword evidence="2" id="KW-1185">Reference proteome</keyword>
<protein>
    <recommendedName>
        <fullName evidence="3">STAS domain-containing protein</fullName>
    </recommendedName>
</protein>
<proteinExistence type="predicted"/>
<sequence length="99" mass="10894">MEIRTVGSHELVVSGTIKTINDSISVREALQKLHDGGVTAITLRIEDSFALPSAVIGYLMKLVNREKVKLTLLAGDKRLCELLEELQLTDLFGVSLTTR</sequence>
<evidence type="ECO:0000313" key="1">
    <source>
        <dbReference type="EMBL" id="ACD95275.1"/>
    </source>
</evidence>
<reference evidence="1 2" key="1">
    <citation type="submission" date="2008-05" db="EMBL/GenBank/DDBJ databases">
        <title>Complete sequence of chromosome of Geobacter lovleyi SZ.</title>
        <authorList>
            <consortium name="US DOE Joint Genome Institute"/>
            <person name="Lucas S."/>
            <person name="Copeland A."/>
            <person name="Lapidus A."/>
            <person name="Glavina del Rio T."/>
            <person name="Dalin E."/>
            <person name="Tice H."/>
            <person name="Bruce D."/>
            <person name="Goodwin L."/>
            <person name="Pitluck S."/>
            <person name="Chertkov O."/>
            <person name="Meincke L."/>
            <person name="Brettin T."/>
            <person name="Detter J.C."/>
            <person name="Han C."/>
            <person name="Tapia R."/>
            <person name="Kuske C.R."/>
            <person name="Schmutz J."/>
            <person name="Larimer F."/>
            <person name="Land M."/>
            <person name="Hauser L."/>
            <person name="Kyrpides N."/>
            <person name="Mikhailova N."/>
            <person name="Sung Y."/>
            <person name="Fletcher K.E."/>
            <person name="Ritalahti K.M."/>
            <person name="Loeffler F.E."/>
            <person name="Richardson P."/>
        </authorList>
    </citation>
    <scope>NUCLEOTIDE SEQUENCE [LARGE SCALE GENOMIC DNA]</scope>
    <source>
        <strain evidence="2">ATCC BAA-1151 / DSM 17278 / SZ</strain>
    </source>
</reference>
<gene>
    <name evidence="1" type="ordered locus">Glov_1559</name>
</gene>
<dbReference type="EMBL" id="CP001089">
    <property type="protein sequence ID" value="ACD95275.1"/>
    <property type="molecule type" value="Genomic_DNA"/>
</dbReference>
<dbReference type="HOGENOM" id="CLU_177863_0_0_7"/>
<name>B3E9J9_TRIL1</name>
<dbReference type="OrthoDB" id="9799761at2"/>
<evidence type="ECO:0008006" key="3">
    <source>
        <dbReference type="Google" id="ProtNLM"/>
    </source>
</evidence>
<dbReference type="RefSeq" id="WP_012469617.1">
    <property type="nucleotide sequence ID" value="NC_010814.1"/>
</dbReference>
<dbReference type="Proteomes" id="UP000002420">
    <property type="component" value="Chromosome"/>
</dbReference>
<dbReference type="AlphaFoldDB" id="B3E9J9"/>
<dbReference type="eggNOG" id="ENOG5033B2U">
    <property type="taxonomic scope" value="Bacteria"/>
</dbReference>
<dbReference type="STRING" id="398767.Glov_1559"/>
<organism evidence="1 2">
    <name type="scientific">Trichlorobacter lovleyi (strain ATCC BAA-1151 / DSM 17278 / SZ)</name>
    <name type="common">Geobacter lovleyi</name>
    <dbReference type="NCBI Taxonomy" id="398767"/>
    <lineage>
        <taxon>Bacteria</taxon>
        <taxon>Pseudomonadati</taxon>
        <taxon>Thermodesulfobacteriota</taxon>
        <taxon>Desulfuromonadia</taxon>
        <taxon>Geobacterales</taxon>
        <taxon>Geobacteraceae</taxon>
        <taxon>Trichlorobacter</taxon>
    </lineage>
</organism>
<accession>B3E9J9</accession>
<dbReference type="KEGG" id="glo:Glov_1559"/>
<evidence type="ECO:0000313" key="2">
    <source>
        <dbReference type="Proteomes" id="UP000002420"/>
    </source>
</evidence>